<sequence length="103" mass="11486">MAVIERAIETQGDTFCDLVKDMLAEALGTVREAMQDNGVLLRSMRADLDAHRKAVEKVTAKMDTLKGDIRQVKKDTIALTVWRHSKTNLMIGKNDQDTATDPD</sequence>
<protein>
    <submittedName>
        <fullName evidence="2">Uncharacterized protein</fullName>
    </submittedName>
</protein>
<dbReference type="Proteomes" id="UP000289886">
    <property type="component" value="Unassembled WGS sequence"/>
</dbReference>
<dbReference type="EMBL" id="SCEB01001147">
    <property type="protein sequence ID" value="RXM97324.1"/>
    <property type="molecule type" value="Genomic_DNA"/>
</dbReference>
<organism evidence="2 3">
    <name type="scientific">Acipenser ruthenus</name>
    <name type="common">Sterlet sturgeon</name>
    <dbReference type="NCBI Taxonomy" id="7906"/>
    <lineage>
        <taxon>Eukaryota</taxon>
        <taxon>Metazoa</taxon>
        <taxon>Chordata</taxon>
        <taxon>Craniata</taxon>
        <taxon>Vertebrata</taxon>
        <taxon>Euteleostomi</taxon>
        <taxon>Actinopterygii</taxon>
        <taxon>Chondrostei</taxon>
        <taxon>Acipenseriformes</taxon>
        <taxon>Acipenseridae</taxon>
        <taxon>Acipenser</taxon>
    </lineage>
</organism>
<accession>A0A662YKR2</accession>
<gene>
    <name evidence="2" type="ORF">EOD39_14580</name>
</gene>
<dbReference type="AlphaFoldDB" id="A0A662YKR2"/>
<evidence type="ECO:0000256" key="1">
    <source>
        <dbReference type="SAM" id="Coils"/>
    </source>
</evidence>
<evidence type="ECO:0000313" key="3">
    <source>
        <dbReference type="Proteomes" id="UP000289886"/>
    </source>
</evidence>
<name>A0A662YKR2_ACIRT</name>
<reference evidence="2 3" key="1">
    <citation type="submission" date="2019-01" db="EMBL/GenBank/DDBJ databases">
        <title>Draft Genome and Complete Hox-Cluster Characterization of the Sterlet Sturgeon (Acipenser ruthenus).</title>
        <authorList>
            <person name="Wei Q."/>
        </authorList>
    </citation>
    <scope>NUCLEOTIDE SEQUENCE [LARGE SCALE GENOMIC DNA]</scope>
    <source>
        <strain evidence="2">WHYD16114868_AA</strain>
        <tissue evidence="2">Blood</tissue>
    </source>
</reference>
<feature type="coiled-coil region" evidence="1">
    <location>
        <begin position="41"/>
        <end position="75"/>
    </location>
</feature>
<comment type="caution">
    <text evidence="2">The sequence shown here is derived from an EMBL/GenBank/DDBJ whole genome shotgun (WGS) entry which is preliminary data.</text>
</comment>
<proteinExistence type="predicted"/>
<keyword evidence="1" id="KW-0175">Coiled coil</keyword>
<evidence type="ECO:0000313" key="2">
    <source>
        <dbReference type="EMBL" id="RXM97324.1"/>
    </source>
</evidence>
<keyword evidence="3" id="KW-1185">Reference proteome</keyword>